<reference evidence="8" key="1">
    <citation type="submission" date="2024-02" db="EMBL/GenBank/DDBJ databases">
        <authorList>
            <consortium name="ELIXIR-Norway"/>
            <consortium name="Elixir Norway"/>
        </authorList>
    </citation>
    <scope>NUCLEOTIDE SEQUENCE</scope>
</reference>
<sequence>MGYLVTRLLFVLMCCAMMMKGSVGQGTIATFQESAYSSQFQVVWQPNNVWISNQGQVLELVVTQQSGTALQSLNSYLFGSFRVDLKLVPNDSAGVLTSFYLSSNGDRHDEVDFEFLGNSTGQPYVLQTNIFAAGVGGREQRINLWFDPRDDFHTYSVIWNPTAITLYIDNVLIRVFQNHEAQGQAYPNAQGMNVYSSVFDASSWATQGGLVPIDFSQAPFVSSYTNYGMDSCIFDATNPTACSYPQAGTWWNAQEYQSIPANRIDQLQWVQADYMIYNYCTDNVRYPTPPFECTAPLY</sequence>
<comment type="PTM">
    <text evidence="6">Contains at least one intrachain disulfide bond essential for its enzymatic activity.</text>
</comment>
<evidence type="ECO:0000256" key="1">
    <source>
        <dbReference type="ARBA" id="ARBA00022679"/>
    </source>
</evidence>
<comment type="similarity">
    <text evidence="6">Belongs to the glycosyl hydrolase 16 family.</text>
</comment>
<dbReference type="SUPFAM" id="SSF49899">
    <property type="entry name" value="Concanavalin A-like lectins/glucanases"/>
    <property type="match status" value="1"/>
</dbReference>
<evidence type="ECO:0000256" key="2">
    <source>
        <dbReference type="ARBA" id="ARBA00022801"/>
    </source>
</evidence>
<evidence type="ECO:0000313" key="9">
    <source>
        <dbReference type="Proteomes" id="UP001497444"/>
    </source>
</evidence>
<feature type="domain" description="GH16" evidence="7">
    <location>
        <begin position="23"/>
        <end position="224"/>
    </location>
</feature>
<dbReference type="InterPro" id="IPR008263">
    <property type="entry name" value="GH16_AS"/>
</dbReference>
<feature type="chain" id="PRO_5045000876" description="Xyloglucan endotransglucosylase/hydrolase" evidence="6">
    <location>
        <begin position="25"/>
        <end position="298"/>
    </location>
</feature>
<evidence type="ECO:0000313" key="8">
    <source>
        <dbReference type="EMBL" id="CAK9263126.1"/>
    </source>
</evidence>
<dbReference type="PANTHER" id="PTHR31062">
    <property type="entry name" value="XYLOGLUCAN ENDOTRANSGLUCOSYLASE/HYDROLASE PROTEIN 8-RELATED"/>
    <property type="match status" value="1"/>
</dbReference>
<dbReference type="Gene3D" id="2.60.120.200">
    <property type="match status" value="1"/>
</dbReference>
<dbReference type="PROSITE" id="PS51762">
    <property type="entry name" value="GH16_2"/>
    <property type="match status" value="1"/>
</dbReference>
<keyword evidence="6" id="KW-0134">Cell wall</keyword>
<dbReference type="EMBL" id="OZ020110">
    <property type="protein sequence ID" value="CAK9263126.1"/>
    <property type="molecule type" value="Genomic_DNA"/>
</dbReference>
<keyword evidence="6" id="KW-0964">Secreted</keyword>
<keyword evidence="6" id="KW-0052">Apoplast</keyword>
<dbReference type="InterPro" id="IPR008264">
    <property type="entry name" value="Beta_glucanase"/>
</dbReference>
<dbReference type="PRINTS" id="PR00737">
    <property type="entry name" value="GLHYDRLASE16"/>
</dbReference>
<keyword evidence="5 6" id="KW-0326">Glycosidase</keyword>
<proteinExistence type="inferred from homology"/>
<keyword evidence="4" id="KW-0325">Glycoprotein</keyword>
<evidence type="ECO:0000256" key="4">
    <source>
        <dbReference type="ARBA" id="ARBA00023180"/>
    </source>
</evidence>
<dbReference type="InterPro" id="IPR016455">
    <property type="entry name" value="XTH"/>
</dbReference>
<evidence type="ECO:0000256" key="6">
    <source>
        <dbReference type="RuleBase" id="RU361120"/>
    </source>
</evidence>
<accession>A0ABP0WB42</accession>
<protein>
    <recommendedName>
        <fullName evidence="6">Xyloglucan endotransglucosylase/hydrolase</fullName>
        <ecNumber evidence="6">2.4.1.207</ecNumber>
    </recommendedName>
</protein>
<dbReference type="CDD" id="cd02176">
    <property type="entry name" value="GH16_XET"/>
    <property type="match status" value="1"/>
</dbReference>
<dbReference type="EC" id="2.4.1.207" evidence="6"/>
<dbReference type="InterPro" id="IPR000757">
    <property type="entry name" value="Beta-glucanase-like"/>
</dbReference>
<dbReference type="PIRSF" id="PIRSF005604">
    <property type="entry name" value="XET"/>
    <property type="match status" value="1"/>
</dbReference>
<dbReference type="InterPro" id="IPR013320">
    <property type="entry name" value="ConA-like_dom_sf"/>
</dbReference>
<name>A0ABP0WB42_9BRYO</name>
<dbReference type="InterPro" id="IPR010713">
    <property type="entry name" value="XET_C"/>
</dbReference>
<evidence type="ECO:0000256" key="3">
    <source>
        <dbReference type="ARBA" id="ARBA00023157"/>
    </source>
</evidence>
<gene>
    <name evidence="8" type="ORF">CSSPJE1EN1_LOCUS8604</name>
</gene>
<dbReference type="Proteomes" id="UP001497444">
    <property type="component" value="Chromosome 15"/>
</dbReference>
<evidence type="ECO:0000256" key="5">
    <source>
        <dbReference type="ARBA" id="ARBA00023295"/>
    </source>
</evidence>
<keyword evidence="6" id="KW-0961">Cell wall biogenesis/degradation</keyword>
<keyword evidence="9" id="KW-1185">Reference proteome</keyword>
<keyword evidence="3" id="KW-1015">Disulfide bond</keyword>
<keyword evidence="2 6" id="KW-0378">Hydrolase</keyword>
<dbReference type="InterPro" id="IPR044791">
    <property type="entry name" value="Beta-glucanase/XTH"/>
</dbReference>
<evidence type="ECO:0000259" key="7">
    <source>
        <dbReference type="PROSITE" id="PS51762"/>
    </source>
</evidence>
<dbReference type="Pfam" id="PF06955">
    <property type="entry name" value="XET_C"/>
    <property type="match status" value="1"/>
</dbReference>
<organism evidence="8 9">
    <name type="scientific">Sphagnum jensenii</name>
    <dbReference type="NCBI Taxonomy" id="128206"/>
    <lineage>
        <taxon>Eukaryota</taxon>
        <taxon>Viridiplantae</taxon>
        <taxon>Streptophyta</taxon>
        <taxon>Embryophyta</taxon>
        <taxon>Bryophyta</taxon>
        <taxon>Sphagnophytina</taxon>
        <taxon>Sphagnopsida</taxon>
        <taxon>Sphagnales</taxon>
        <taxon>Sphagnaceae</taxon>
        <taxon>Sphagnum</taxon>
    </lineage>
</organism>
<dbReference type="Pfam" id="PF00722">
    <property type="entry name" value="Glyco_hydro_16"/>
    <property type="match status" value="1"/>
</dbReference>
<keyword evidence="6" id="KW-0732">Signal</keyword>
<keyword evidence="1 6" id="KW-0808">Transferase</keyword>
<comment type="function">
    <text evidence="6">Catalyzes xyloglucan endohydrolysis (XEH) and/or endotransglycosylation (XET). Cleaves and religates xyloglucan polymers, an essential constituent of the primary cell wall, and thereby participates in cell wall construction of growing tissues.</text>
</comment>
<comment type="subcellular location">
    <subcellularLocation>
        <location evidence="6">Secreted</location>
        <location evidence="6">Cell wall</location>
    </subcellularLocation>
    <subcellularLocation>
        <location evidence="6">Secreted</location>
        <location evidence="6">Extracellular space</location>
        <location evidence="6">Apoplast</location>
    </subcellularLocation>
</comment>
<feature type="signal peptide" evidence="6">
    <location>
        <begin position="1"/>
        <end position="24"/>
    </location>
</feature>
<dbReference type="PROSITE" id="PS01034">
    <property type="entry name" value="GH16_1"/>
    <property type="match status" value="1"/>
</dbReference>